<feature type="compositionally biased region" description="Pro residues" evidence="8">
    <location>
        <begin position="299"/>
        <end position="313"/>
    </location>
</feature>
<dbReference type="HOGENOM" id="CLU_015768_6_1_1"/>
<comment type="similarity">
    <text evidence="1">Belongs to the class-I aminoacyl-tRNA synthetase family. Glutamate--tRNA ligase type 1 subfamily.</text>
</comment>
<reference evidence="12" key="2">
    <citation type="submission" date="2024-10" db="UniProtKB">
        <authorList>
            <consortium name="EnsemblProtists"/>
        </authorList>
    </citation>
    <scope>IDENTIFICATION</scope>
</reference>
<dbReference type="Gene3D" id="1.10.10.350">
    <property type="match status" value="1"/>
</dbReference>
<keyword evidence="13" id="KW-1185">Reference proteome</keyword>
<dbReference type="InterPro" id="IPR020751">
    <property type="entry name" value="aa-tRNA-synth_I_codon-bd_sub2"/>
</dbReference>
<dbReference type="InterPro" id="IPR014729">
    <property type="entry name" value="Rossmann-like_a/b/a_fold"/>
</dbReference>
<keyword evidence="6 7" id="KW-0030">Aminoacyl-tRNA synthetase</keyword>
<dbReference type="GO" id="GO:0004818">
    <property type="term" value="F:glutamate-tRNA ligase activity"/>
    <property type="evidence" value="ECO:0007669"/>
    <property type="project" value="InterPro"/>
</dbReference>
<evidence type="ECO:0000313" key="12">
    <source>
        <dbReference type="EnsemblProtists" id="EOD17728"/>
    </source>
</evidence>
<evidence type="ECO:0000256" key="3">
    <source>
        <dbReference type="ARBA" id="ARBA00022741"/>
    </source>
</evidence>
<name>A0A0D3J2J3_EMIH1</name>
<dbReference type="InterPro" id="IPR001412">
    <property type="entry name" value="aa-tRNA-synth_I_CS"/>
</dbReference>
<organism evidence="12 13">
    <name type="scientific">Emiliania huxleyi (strain CCMP1516)</name>
    <dbReference type="NCBI Taxonomy" id="280463"/>
    <lineage>
        <taxon>Eukaryota</taxon>
        <taxon>Haptista</taxon>
        <taxon>Haptophyta</taxon>
        <taxon>Prymnesiophyceae</taxon>
        <taxon>Isochrysidales</taxon>
        <taxon>Noelaerhabdaceae</taxon>
        <taxon>Emiliania</taxon>
    </lineage>
</organism>
<dbReference type="STRING" id="2903.R1C575"/>
<evidence type="ECO:0000259" key="11">
    <source>
        <dbReference type="Pfam" id="PF19269"/>
    </source>
</evidence>
<sequence length="571" mass="61075">MWMVTLLSTLGYGVARGALPRGPAAAAVRGLARGRGSRMCAAAGSEPGARTRFAPSPTGSLHVGGARTALYSWLWARQNGGQFLLRVEDTDTARSTRESEDEVLADLAWLGLVHDEGPTAGGPHGPYRQSERMQGGLYQELAQKLLDSGAAYRCFCTPEELDAKRAAAEAAGENPQYDGTWRDADPAEVQRRLDAGEPYTVRFRVPDGKVVGIEDAVRGRVEWDVQATVGDFILLRSGGMPVYNFCVAVDDADMKVSTVIRAEEHLTNTVRDAAEMQPRCTSASHPATTFERLCALSTSPPPSPSSPPPPPSSLPLLRSGQVNQFRQQGYLPQAMLNYLCLLGWNDSTDQEPPRAEIYSVDELAAAFSLDRVTKSPAVFDLKKLNWINGQHLRALAEEERAALVGRHLAEAGVAMAADSPFSLSASRMVAEKIELVNDASPLVRDALAYPLADSLASSGAQKLADELRRVGGALVAAHREGVLPDGASPDFEAEWKSAVKSFGKELGLKGKSLFMPLRLAVTGRMAGPDVGAQLQLLALAPDGAKCESVPLDARMAQLEAALADMPVPVEA</sequence>
<dbReference type="KEGG" id="ehx:EMIHUDRAFT_416006"/>
<keyword evidence="5 7" id="KW-0648">Protein biosynthesis</keyword>
<keyword evidence="9" id="KW-0732">Signal</keyword>
<evidence type="ECO:0000256" key="6">
    <source>
        <dbReference type="ARBA" id="ARBA00023146"/>
    </source>
</evidence>
<dbReference type="GO" id="GO:0000049">
    <property type="term" value="F:tRNA binding"/>
    <property type="evidence" value="ECO:0007669"/>
    <property type="project" value="InterPro"/>
</dbReference>
<dbReference type="Proteomes" id="UP000013827">
    <property type="component" value="Unassembled WGS sequence"/>
</dbReference>
<evidence type="ECO:0000256" key="5">
    <source>
        <dbReference type="ARBA" id="ARBA00022917"/>
    </source>
</evidence>
<evidence type="ECO:0000256" key="4">
    <source>
        <dbReference type="ARBA" id="ARBA00022840"/>
    </source>
</evidence>
<proteinExistence type="inferred from homology"/>
<dbReference type="AlphaFoldDB" id="A0A0D3J2J3"/>
<dbReference type="RefSeq" id="XP_005770157.1">
    <property type="nucleotide sequence ID" value="XM_005770100.1"/>
</dbReference>
<evidence type="ECO:0000256" key="1">
    <source>
        <dbReference type="ARBA" id="ARBA00007894"/>
    </source>
</evidence>
<dbReference type="InterPro" id="IPR045462">
    <property type="entry name" value="aa-tRNA-synth_I_cd-bd"/>
</dbReference>
<feature type="signal peptide" evidence="9">
    <location>
        <begin position="1"/>
        <end position="17"/>
    </location>
</feature>
<evidence type="ECO:0000256" key="2">
    <source>
        <dbReference type="ARBA" id="ARBA00022598"/>
    </source>
</evidence>
<dbReference type="HAMAP" id="MF_00022">
    <property type="entry name" value="Glu_tRNA_synth_type1"/>
    <property type="match status" value="1"/>
</dbReference>
<evidence type="ECO:0000256" key="9">
    <source>
        <dbReference type="SAM" id="SignalP"/>
    </source>
</evidence>
<keyword evidence="4 7" id="KW-0067">ATP-binding</keyword>
<feature type="region of interest" description="Disordered" evidence="8">
    <location>
        <begin position="295"/>
        <end position="317"/>
    </location>
</feature>
<keyword evidence="3 7" id="KW-0547">Nucleotide-binding</keyword>
<evidence type="ECO:0000256" key="7">
    <source>
        <dbReference type="RuleBase" id="RU363037"/>
    </source>
</evidence>
<dbReference type="PROSITE" id="PS00178">
    <property type="entry name" value="AA_TRNA_LIGASE_I"/>
    <property type="match status" value="1"/>
</dbReference>
<dbReference type="GO" id="GO:0006424">
    <property type="term" value="P:glutamyl-tRNA aminoacylation"/>
    <property type="evidence" value="ECO:0007669"/>
    <property type="project" value="InterPro"/>
</dbReference>
<dbReference type="Pfam" id="PF19269">
    <property type="entry name" value="Anticodon_2"/>
    <property type="match status" value="1"/>
</dbReference>
<dbReference type="EnsemblProtists" id="EOD17728">
    <property type="protein sequence ID" value="EOD17728"/>
    <property type="gene ID" value="EMIHUDRAFT_416006"/>
</dbReference>
<feature type="domain" description="Glutamyl/glutaminyl-tRNA synthetase class Ib catalytic" evidence="10">
    <location>
        <begin position="321"/>
        <end position="386"/>
    </location>
</feature>
<dbReference type="InterPro" id="IPR008925">
    <property type="entry name" value="aa_tRNA-synth_I_cd-bd_sf"/>
</dbReference>
<feature type="chain" id="PRO_5044291298" description="Glutamate--tRNA ligase" evidence="9">
    <location>
        <begin position="18"/>
        <end position="571"/>
    </location>
</feature>
<evidence type="ECO:0000259" key="10">
    <source>
        <dbReference type="Pfam" id="PF00749"/>
    </source>
</evidence>
<dbReference type="InterPro" id="IPR020058">
    <property type="entry name" value="Glu/Gln-tRNA-synth_Ib_cat-dom"/>
</dbReference>
<evidence type="ECO:0000256" key="8">
    <source>
        <dbReference type="SAM" id="MobiDB-lite"/>
    </source>
</evidence>
<dbReference type="PRINTS" id="PR00987">
    <property type="entry name" value="TRNASYNTHGLU"/>
</dbReference>
<dbReference type="GO" id="GO:0005739">
    <property type="term" value="C:mitochondrion"/>
    <property type="evidence" value="ECO:0007669"/>
    <property type="project" value="TreeGrafter"/>
</dbReference>
<dbReference type="GO" id="GO:0005524">
    <property type="term" value="F:ATP binding"/>
    <property type="evidence" value="ECO:0007669"/>
    <property type="project" value="UniProtKB-KW"/>
</dbReference>
<dbReference type="GeneID" id="17264057"/>
<protein>
    <recommendedName>
        <fullName evidence="14">Glutamate--tRNA ligase</fullName>
    </recommendedName>
</protein>
<keyword evidence="2 7" id="KW-0436">Ligase</keyword>
<dbReference type="PANTHER" id="PTHR43311">
    <property type="entry name" value="GLUTAMATE--TRNA LIGASE"/>
    <property type="match status" value="1"/>
</dbReference>
<dbReference type="InterPro" id="IPR000924">
    <property type="entry name" value="Glu/Gln-tRNA-synth"/>
</dbReference>
<evidence type="ECO:0008006" key="14">
    <source>
        <dbReference type="Google" id="ProtNLM"/>
    </source>
</evidence>
<dbReference type="InterPro" id="IPR004527">
    <property type="entry name" value="Glu-tRNA-ligase_bac/mito"/>
</dbReference>
<dbReference type="OMA" id="PHWRFKL"/>
<dbReference type="SUPFAM" id="SSF48163">
    <property type="entry name" value="An anticodon-binding domain of class I aminoacyl-tRNA synthetases"/>
    <property type="match status" value="1"/>
</dbReference>
<dbReference type="Gene3D" id="3.40.50.620">
    <property type="entry name" value="HUPs"/>
    <property type="match status" value="1"/>
</dbReference>
<dbReference type="eggNOG" id="KOG1149">
    <property type="taxonomic scope" value="Eukaryota"/>
</dbReference>
<evidence type="ECO:0000313" key="13">
    <source>
        <dbReference type="Proteomes" id="UP000013827"/>
    </source>
</evidence>
<dbReference type="Pfam" id="PF00749">
    <property type="entry name" value="tRNA-synt_1c"/>
    <property type="match status" value="2"/>
</dbReference>
<feature type="domain" description="Aminoacyl-tRNA synthetase class I anticodon-binding" evidence="11">
    <location>
        <begin position="494"/>
        <end position="537"/>
    </location>
</feature>
<dbReference type="InterPro" id="IPR049940">
    <property type="entry name" value="GluQ/Sye"/>
</dbReference>
<dbReference type="PaxDb" id="2903-EOD17728"/>
<dbReference type="SUPFAM" id="SSF52374">
    <property type="entry name" value="Nucleotidylyl transferase"/>
    <property type="match status" value="1"/>
</dbReference>
<accession>A0A0D3J2J3</accession>
<reference evidence="13" key="1">
    <citation type="journal article" date="2013" name="Nature">
        <title>Pan genome of the phytoplankton Emiliania underpins its global distribution.</title>
        <authorList>
            <person name="Read B.A."/>
            <person name="Kegel J."/>
            <person name="Klute M.J."/>
            <person name="Kuo A."/>
            <person name="Lefebvre S.C."/>
            <person name="Maumus F."/>
            <person name="Mayer C."/>
            <person name="Miller J."/>
            <person name="Monier A."/>
            <person name="Salamov A."/>
            <person name="Young J."/>
            <person name="Aguilar M."/>
            <person name="Claverie J.M."/>
            <person name="Frickenhaus S."/>
            <person name="Gonzalez K."/>
            <person name="Herman E.K."/>
            <person name="Lin Y.C."/>
            <person name="Napier J."/>
            <person name="Ogata H."/>
            <person name="Sarno A.F."/>
            <person name="Shmutz J."/>
            <person name="Schroeder D."/>
            <person name="de Vargas C."/>
            <person name="Verret F."/>
            <person name="von Dassow P."/>
            <person name="Valentin K."/>
            <person name="Van de Peer Y."/>
            <person name="Wheeler G."/>
            <person name="Dacks J.B."/>
            <person name="Delwiche C.F."/>
            <person name="Dyhrman S.T."/>
            <person name="Glockner G."/>
            <person name="John U."/>
            <person name="Richards T."/>
            <person name="Worden A.Z."/>
            <person name="Zhang X."/>
            <person name="Grigoriev I.V."/>
            <person name="Allen A.E."/>
            <person name="Bidle K."/>
            <person name="Borodovsky M."/>
            <person name="Bowler C."/>
            <person name="Brownlee C."/>
            <person name="Cock J.M."/>
            <person name="Elias M."/>
            <person name="Gladyshev V.N."/>
            <person name="Groth M."/>
            <person name="Guda C."/>
            <person name="Hadaegh A."/>
            <person name="Iglesias-Rodriguez M.D."/>
            <person name="Jenkins J."/>
            <person name="Jones B.M."/>
            <person name="Lawson T."/>
            <person name="Leese F."/>
            <person name="Lindquist E."/>
            <person name="Lobanov A."/>
            <person name="Lomsadze A."/>
            <person name="Malik S.B."/>
            <person name="Marsh M.E."/>
            <person name="Mackinder L."/>
            <person name="Mock T."/>
            <person name="Mueller-Roeber B."/>
            <person name="Pagarete A."/>
            <person name="Parker M."/>
            <person name="Probert I."/>
            <person name="Quesneville H."/>
            <person name="Raines C."/>
            <person name="Rensing S.A."/>
            <person name="Riano-Pachon D.M."/>
            <person name="Richier S."/>
            <person name="Rokitta S."/>
            <person name="Shiraiwa Y."/>
            <person name="Soanes D.M."/>
            <person name="van der Giezen M."/>
            <person name="Wahlund T.M."/>
            <person name="Williams B."/>
            <person name="Wilson W."/>
            <person name="Wolfe G."/>
            <person name="Wurch L.L."/>
        </authorList>
    </citation>
    <scope>NUCLEOTIDE SEQUENCE</scope>
</reference>
<feature type="domain" description="Glutamyl/glutaminyl-tRNA synthetase class Ib catalytic" evidence="10">
    <location>
        <begin position="50"/>
        <end position="270"/>
    </location>
</feature>
<dbReference type="PANTHER" id="PTHR43311:SF2">
    <property type="entry name" value="GLUTAMATE--TRNA LIGASE, MITOCHONDRIAL-RELATED"/>
    <property type="match status" value="1"/>
</dbReference>